<evidence type="ECO:0000313" key="2">
    <source>
        <dbReference type="Proteomes" id="UP001162501"/>
    </source>
</evidence>
<sequence length="316" mass="35376">MENRNNVTEFVLLGLTQNPEMQKVLFILFLLMYIVTITGNMLIMVTIAASRSLDSPIQTLDSPMYFFLAFLSFIDACYSSSIIPKMLADLLSESKAVSFSACMIQLFTEHFLGASEIVLLVVMAFDRYVAICRPLHYVTIMDHHTCCLLVGVCWAVGFLHSFGQILVTFWLPFCGPNIMDHFTCDIFPLIQLACTDTFLAGLLVAVNGGVIPVITFVTLLVSYLFILCSMRTHSSAGRKRALSTCSSHITVVVFFFVPCIFMYLRPVATLPMDKAIAVFYTLITPMLNPFICTARNTEVKNAIRMLLSRNTISENK</sequence>
<accession>A0AC59YMQ5</accession>
<evidence type="ECO:0000313" key="1">
    <source>
        <dbReference type="EMBL" id="CAM9826286.1"/>
    </source>
</evidence>
<protein>
    <submittedName>
        <fullName evidence="1">Uncharacterized protein</fullName>
    </submittedName>
</protein>
<name>A0AC59YMQ5_RANTA</name>
<reference evidence="1" key="1">
    <citation type="submission" date="2023-05" db="EMBL/GenBank/DDBJ databases">
        <authorList>
            <consortium name="ELIXIR-Norway"/>
        </authorList>
    </citation>
    <scope>NUCLEOTIDE SEQUENCE</scope>
</reference>
<gene>
    <name evidence="1" type="ORF">MRATA1EN22A_LOCUS7988</name>
</gene>
<proteinExistence type="predicted"/>
<reference evidence="1" key="2">
    <citation type="submission" date="2025-03" db="EMBL/GenBank/DDBJ databases">
        <authorList>
            <consortium name="ELIXIR-Norway"/>
            <consortium name="Elixir Norway"/>
        </authorList>
    </citation>
    <scope>NUCLEOTIDE SEQUENCE</scope>
</reference>
<dbReference type="Proteomes" id="UP001162501">
    <property type="component" value="Chromosome 19"/>
</dbReference>
<organism evidence="1 2">
    <name type="scientific">Rangifer tarandus platyrhynchus</name>
    <name type="common">Svalbard reindeer</name>
    <dbReference type="NCBI Taxonomy" id="3082113"/>
    <lineage>
        <taxon>Eukaryota</taxon>
        <taxon>Metazoa</taxon>
        <taxon>Chordata</taxon>
        <taxon>Craniata</taxon>
        <taxon>Vertebrata</taxon>
        <taxon>Euteleostomi</taxon>
        <taxon>Mammalia</taxon>
        <taxon>Eutheria</taxon>
        <taxon>Laurasiatheria</taxon>
        <taxon>Artiodactyla</taxon>
        <taxon>Ruminantia</taxon>
        <taxon>Pecora</taxon>
        <taxon>Cervidae</taxon>
        <taxon>Odocoileinae</taxon>
        <taxon>Rangifer</taxon>
    </lineage>
</organism>
<dbReference type="EMBL" id="OX596103">
    <property type="protein sequence ID" value="CAM9826286.1"/>
    <property type="molecule type" value="Genomic_DNA"/>
</dbReference>